<proteinExistence type="predicted"/>
<dbReference type="EMBL" id="QQZY01000001">
    <property type="protein sequence ID" value="RDI76018.1"/>
    <property type="molecule type" value="Genomic_DNA"/>
</dbReference>
<sequence length="122" mass="13247">MNLCVVCGSGRAADASGTCLPCAERREASFRSVRTYLYENARATVDEIARATGVSEGDVFALLNEGRLTGHGRGVPQPACHCGQPGLDSLDGRCPDCHNRLARRIARLPADVREEFERWGKT</sequence>
<evidence type="ECO:0000313" key="2">
    <source>
        <dbReference type="Proteomes" id="UP000254134"/>
    </source>
</evidence>
<dbReference type="AlphaFoldDB" id="A0A7M2Z0T5"/>
<keyword evidence="2" id="KW-1185">Reference proteome</keyword>
<protein>
    <submittedName>
        <fullName evidence="1">Uncharacterized protein</fullName>
    </submittedName>
</protein>
<gene>
    <name evidence="1" type="ORF">Gocc_0437</name>
</gene>
<reference evidence="1 2" key="1">
    <citation type="submission" date="2018-07" db="EMBL/GenBank/DDBJ databases">
        <title>High-quality-draft genome sequence of Gaiella occulta.</title>
        <authorList>
            <person name="Severino R."/>
            <person name="Froufe H.J.C."/>
            <person name="Rainey F.A."/>
            <person name="Barroso C."/>
            <person name="Albuquerque L."/>
            <person name="Lobo-Da-Cunha A."/>
            <person name="Da Costa M.S."/>
            <person name="Egas C."/>
        </authorList>
    </citation>
    <scope>NUCLEOTIDE SEQUENCE [LARGE SCALE GENOMIC DNA]</scope>
    <source>
        <strain evidence="1 2">F2-233</strain>
    </source>
</reference>
<evidence type="ECO:0000313" key="1">
    <source>
        <dbReference type="EMBL" id="RDI76018.1"/>
    </source>
</evidence>
<accession>A0A7M2Z0T5</accession>
<dbReference type="RefSeq" id="WP_220150394.1">
    <property type="nucleotide sequence ID" value="NZ_QQZY01000001.1"/>
</dbReference>
<name>A0A7M2Z0T5_9ACTN</name>
<comment type="caution">
    <text evidence="1">The sequence shown here is derived from an EMBL/GenBank/DDBJ whole genome shotgun (WGS) entry which is preliminary data.</text>
</comment>
<organism evidence="1 2">
    <name type="scientific">Gaiella occulta</name>
    <dbReference type="NCBI Taxonomy" id="1002870"/>
    <lineage>
        <taxon>Bacteria</taxon>
        <taxon>Bacillati</taxon>
        <taxon>Actinomycetota</taxon>
        <taxon>Thermoleophilia</taxon>
        <taxon>Gaiellales</taxon>
        <taxon>Gaiellaceae</taxon>
        <taxon>Gaiella</taxon>
    </lineage>
</organism>
<reference evidence="2" key="2">
    <citation type="journal article" date="2019" name="MicrobiologyOpen">
        <title>High-quality draft genome sequence of Gaiella occulta isolated from a 150 meter deep mineral water borehole and comparison with the genome sequences of other deep-branching lineages of the phylum Actinobacteria.</title>
        <authorList>
            <person name="Severino R."/>
            <person name="Froufe H.J.C."/>
            <person name="Barroso C."/>
            <person name="Albuquerque L."/>
            <person name="Lobo-da-Cunha A."/>
            <person name="da Costa M.S."/>
            <person name="Egas C."/>
        </authorList>
    </citation>
    <scope>NUCLEOTIDE SEQUENCE [LARGE SCALE GENOMIC DNA]</scope>
    <source>
        <strain evidence="2">F2-233</strain>
    </source>
</reference>
<dbReference type="Proteomes" id="UP000254134">
    <property type="component" value="Unassembled WGS sequence"/>
</dbReference>